<dbReference type="Pfam" id="PF02938">
    <property type="entry name" value="GAD"/>
    <property type="match status" value="1"/>
</dbReference>
<evidence type="ECO:0000256" key="3">
    <source>
        <dbReference type="ARBA" id="ARBA00022741"/>
    </source>
</evidence>
<dbReference type="InterPro" id="IPR002312">
    <property type="entry name" value="Asp/Asn-tRNA-synth_IIb"/>
</dbReference>
<keyword evidence="3" id="KW-0547">Nucleotide-binding</keyword>
<dbReference type="PANTHER" id="PTHR22594">
    <property type="entry name" value="ASPARTYL/LYSYL-TRNA SYNTHETASE"/>
    <property type="match status" value="1"/>
</dbReference>
<keyword evidence="4" id="KW-0067">ATP-binding</keyword>
<dbReference type="SUPFAM" id="SSF55681">
    <property type="entry name" value="Class II aaRS and biotin synthetases"/>
    <property type="match status" value="1"/>
</dbReference>
<dbReference type="InterPro" id="IPR045864">
    <property type="entry name" value="aa-tRNA-synth_II/BPL/LPL"/>
</dbReference>
<dbReference type="InterPro" id="IPR004115">
    <property type="entry name" value="GAD-like_sf"/>
</dbReference>
<dbReference type="GO" id="GO:0006422">
    <property type="term" value="P:aspartyl-tRNA aminoacylation"/>
    <property type="evidence" value="ECO:0007669"/>
    <property type="project" value="TreeGrafter"/>
</dbReference>
<keyword evidence="2 8" id="KW-0436">Ligase</keyword>
<evidence type="ECO:0000259" key="7">
    <source>
        <dbReference type="PROSITE" id="PS50862"/>
    </source>
</evidence>
<dbReference type="AlphaFoldDB" id="A0AAE3FIK3"/>
<dbReference type="Gene3D" id="2.40.50.140">
    <property type="entry name" value="Nucleic acid-binding proteins"/>
    <property type="match status" value="1"/>
</dbReference>
<reference evidence="8 9" key="1">
    <citation type="submission" date="2022-03" db="EMBL/GenBank/DDBJ databases">
        <title>Metagenome-assembled genomes from swine fecal metagenomes.</title>
        <authorList>
            <person name="Holman D.B."/>
            <person name="Kommadath A."/>
        </authorList>
    </citation>
    <scope>NUCLEOTIDE SEQUENCE [LARGE SCALE GENOMIC DNA]</scope>
    <source>
        <strain evidence="8">SUG147</strain>
    </source>
</reference>
<dbReference type="GO" id="GO:0005737">
    <property type="term" value="C:cytoplasm"/>
    <property type="evidence" value="ECO:0007669"/>
    <property type="project" value="InterPro"/>
</dbReference>
<keyword evidence="5" id="KW-0648">Protein biosynthesis</keyword>
<evidence type="ECO:0000256" key="4">
    <source>
        <dbReference type="ARBA" id="ARBA00022840"/>
    </source>
</evidence>
<dbReference type="InterPro" id="IPR004524">
    <property type="entry name" value="Asp-tRNA-ligase_1"/>
</dbReference>
<dbReference type="InterPro" id="IPR004364">
    <property type="entry name" value="Aa-tRNA-synt_II"/>
</dbReference>
<comment type="similarity">
    <text evidence="1">Belongs to the class-II aminoacyl-tRNA synthetase family. Type 1 subfamily.</text>
</comment>
<feature type="domain" description="Aminoacyl-transfer RNA synthetases class-II family profile" evidence="7">
    <location>
        <begin position="151"/>
        <end position="303"/>
    </location>
</feature>
<feature type="non-terminal residue" evidence="8">
    <location>
        <position position="356"/>
    </location>
</feature>
<evidence type="ECO:0000313" key="9">
    <source>
        <dbReference type="Proteomes" id="UP001139365"/>
    </source>
</evidence>
<name>A0AAE3FIK3_9BACT</name>
<keyword evidence="6" id="KW-0030">Aminoacyl-tRNA synthetase</keyword>
<dbReference type="InterPro" id="IPR006195">
    <property type="entry name" value="aa-tRNA-synth_II"/>
</dbReference>
<proteinExistence type="inferred from homology"/>
<protein>
    <submittedName>
        <fullName evidence="8">Aspartate--tRNA ligase</fullName>
        <ecNumber evidence="8">6.1.1.12</ecNumber>
    </submittedName>
</protein>
<dbReference type="Proteomes" id="UP001139365">
    <property type="component" value="Unassembled WGS sequence"/>
</dbReference>
<dbReference type="GO" id="GO:0004815">
    <property type="term" value="F:aspartate-tRNA ligase activity"/>
    <property type="evidence" value="ECO:0007669"/>
    <property type="project" value="UniProtKB-EC"/>
</dbReference>
<gene>
    <name evidence="8" type="primary">aspS</name>
    <name evidence="8" type="ORF">MR241_07745</name>
</gene>
<dbReference type="EC" id="6.1.1.12" evidence="8"/>
<dbReference type="InterPro" id="IPR012340">
    <property type="entry name" value="NA-bd_OB-fold"/>
</dbReference>
<dbReference type="PROSITE" id="PS50862">
    <property type="entry name" value="AA_TRNA_LIGASE_II"/>
    <property type="match status" value="1"/>
</dbReference>
<accession>A0AAE3FIK3</accession>
<dbReference type="SUPFAM" id="SSF55261">
    <property type="entry name" value="GAD domain-like"/>
    <property type="match status" value="1"/>
</dbReference>
<dbReference type="NCBIfam" id="NF001750">
    <property type="entry name" value="PRK00476.1"/>
    <property type="match status" value="1"/>
</dbReference>
<dbReference type="NCBIfam" id="TIGR00459">
    <property type="entry name" value="aspS_bact"/>
    <property type="match status" value="1"/>
</dbReference>
<dbReference type="Gene3D" id="3.30.930.10">
    <property type="entry name" value="Bira Bifunctional Protein, Domain 2"/>
    <property type="match status" value="1"/>
</dbReference>
<sequence>MSELLTKEDKRTKYCGEFRESDIGQKVCVMGWVQRARDLGSLIFIDLRDRSGIVQLAFDENTPKDVFDRAFAVRSEFVLCAKGSVRMRSSVNDTIPTGKVEIAVDGLKVLSAAETPPFEIVENSNVRPELRLKHRYLDLRRPDLQSNIINRAKIARITREYFADNGFIEIETPDLIAPTPEGARDYLVPSRVHHGKFYALPQSPQLYKQLLMLSGFDRYIQIARCFRDEDLRADRQPEFTQIDLEMSFVTQDDVISMTEGFLKKLFREFKGIELELPLQRMTYAEAMERFGSDKPDLRFGFEIKNLSSVLAGCGFKVFAGAVENKGSVRGINIKGGARFSRKEIDSLTEFVKTFKA</sequence>
<dbReference type="CDD" id="cd04317">
    <property type="entry name" value="EcAspRS_like_N"/>
    <property type="match status" value="1"/>
</dbReference>
<dbReference type="PRINTS" id="PR01042">
    <property type="entry name" value="TRNASYNTHASP"/>
</dbReference>
<evidence type="ECO:0000313" key="8">
    <source>
        <dbReference type="EMBL" id="MCI5756169.1"/>
    </source>
</evidence>
<evidence type="ECO:0000256" key="5">
    <source>
        <dbReference type="ARBA" id="ARBA00022917"/>
    </source>
</evidence>
<evidence type="ECO:0000256" key="2">
    <source>
        <dbReference type="ARBA" id="ARBA00022598"/>
    </source>
</evidence>
<dbReference type="Pfam" id="PF00152">
    <property type="entry name" value="tRNA-synt_2"/>
    <property type="match status" value="1"/>
</dbReference>
<evidence type="ECO:0000256" key="6">
    <source>
        <dbReference type="ARBA" id="ARBA00023146"/>
    </source>
</evidence>
<dbReference type="GO" id="GO:0003676">
    <property type="term" value="F:nucleic acid binding"/>
    <property type="evidence" value="ECO:0007669"/>
    <property type="project" value="InterPro"/>
</dbReference>
<dbReference type="Pfam" id="PF01336">
    <property type="entry name" value="tRNA_anti-codon"/>
    <property type="match status" value="1"/>
</dbReference>
<comment type="caution">
    <text evidence="8">The sequence shown here is derived from an EMBL/GenBank/DDBJ whole genome shotgun (WGS) entry which is preliminary data.</text>
</comment>
<dbReference type="EMBL" id="JALEMU010000126">
    <property type="protein sequence ID" value="MCI5756169.1"/>
    <property type="molecule type" value="Genomic_DNA"/>
</dbReference>
<dbReference type="InterPro" id="IPR047089">
    <property type="entry name" value="Asp-tRNA-ligase_1_N"/>
</dbReference>
<dbReference type="InterPro" id="IPR029351">
    <property type="entry name" value="GAD_dom"/>
</dbReference>
<evidence type="ECO:0000256" key="1">
    <source>
        <dbReference type="ARBA" id="ARBA00006303"/>
    </source>
</evidence>
<dbReference type="GO" id="GO:0005524">
    <property type="term" value="F:ATP binding"/>
    <property type="evidence" value="ECO:0007669"/>
    <property type="project" value="UniProtKB-KW"/>
</dbReference>
<dbReference type="InterPro" id="IPR004365">
    <property type="entry name" value="NA-bd_OB_tRNA"/>
</dbReference>
<dbReference type="SUPFAM" id="SSF50249">
    <property type="entry name" value="Nucleic acid-binding proteins"/>
    <property type="match status" value="1"/>
</dbReference>
<organism evidence="8 9">
    <name type="scientific">Candidatus Colimorpha enterica</name>
    <dbReference type="NCBI Taxonomy" id="3083063"/>
    <lineage>
        <taxon>Bacteria</taxon>
        <taxon>Pseudomonadati</taxon>
        <taxon>Bacteroidota</taxon>
        <taxon>Bacteroidia</taxon>
        <taxon>Bacteroidales</taxon>
        <taxon>Candidatus Colimorpha</taxon>
    </lineage>
</organism>
<dbReference type="PANTHER" id="PTHR22594:SF5">
    <property type="entry name" value="ASPARTATE--TRNA LIGASE, MITOCHONDRIAL"/>
    <property type="match status" value="1"/>
</dbReference>